<dbReference type="NCBIfam" id="TIGR02937">
    <property type="entry name" value="sigma70-ECF"/>
    <property type="match status" value="1"/>
</dbReference>
<reference evidence="7" key="1">
    <citation type="submission" date="2020-07" db="EMBL/GenBank/DDBJ databases">
        <title>Huge and variable diversity of episymbiotic CPR bacteria and DPANN archaea in groundwater ecosystems.</title>
        <authorList>
            <person name="He C.Y."/>
            <person name="Keren R."/>
            <person name="Whittaker M."/>
            <person name="Farag I.F."/>
            <person name="Doudna J."/>
            <person name="Cate J.H.D."/>
            <person name="Banfield J.F."/>
        </authorList>
    </citation>
    <scope>NUCLEOTIDE SEQUENCE</scope>
    <source>
        <strain evidence="7">NC_groundwater_1813_Pr3_B-0.1um_71_17</strain>
    </source>
</reference>
<evidence type="ECO:0000256" key="1">
    <source>
        <dbReference type="ARBA" id="ARBA00023015"/>
    </source>
</evidence>
<accession>A0A933W7Z3</accession>
<evidence type="ECO:0000313" key="7">
    <source>
        <dbReference type="EMBL" id="MBI5168431.1"/>
    </source>
</evidence>
<dbReference type="GO" id="GO:0006352">
    <property type="term" value="P:DNA-templated transcription initiation"/>
    <property type="evidence" value="ECO:0007669"/>
    <property type="project" value="InterPro"/>
</dbReference>
<protein>
    <submittedName>
        <fullName evidence="7">Sigma-70 family RNA polymerase sigma factor</fullName>
    </submittedName>
</protein>
<dbReference type="PANTHER" id="PTHR43133:SF8">
    <property type="entry name" value="RNA POLYMERASE SIGMA FACTOR HI_1459-RELATED"/>
    <property type="match status" value="1"/>
</dbReference>
<organism evidence="7 8">
    <name type="scientific">Eiseniibacteriota bacterium</name>
    <dbReference type="NCBI Taxonomy" id="2212470"/>
    <lineage>
        <taxon>Bacteria</taxon>
        <taxon>Candidatus Eiseniibacteriota</taxon>
    </lineage>
</organism>
<dbReference type="Pfam" id="PF08281">
    <property type="entry name" value="Sigma70_r4_2"/>
    <property type="match status" value="1"/>
</dbReference>
<dbReference type="InterPro" id="IPR039425">
    <property type="entry name" value="RNA_pol_sigma-70-like"/>
</dbReference>
<evidence type="ECO:0000313" key="8">
    <source>
        <dbReference type="Proteomes" id="UP000696931"/>
    </source>
</evidence>
<dbReference type="AlphaFoldDB" id="A0A933W7Z3"/>
<evidence type="ECO:0000256" key="5">
    <source>
        <dbReference type="SAM" id="MobiDB-lite"/>
    </source>
</evidence>
<dbReference type="GO" id="GO:0003677">
    <property type="term" value="F:DNA binding"/>
    <property type="evidence" value="ECO:0007669"/>
    <property type="project" value="UniProtKB-KW"/>
</dbReference>
<dbReference type="EMBL" id="JACRIW010000023">
    <property type="protein sequence ID" value="MBI5168431.1"/>
    <property type="molecule type" value="Genomic_DNA"/>
</dbReference>
<gene>
    <name evidence="7" type="ORF">HZA61_02985</name>
</gene>
<keyword evidence="4" id="KW-0804">Transcription</keyword>
<evidence type="ECO:0000256" key="4">
    <source>
        <dbReference type="ARBA" id="ARBA00023163"/>
    </source>
</evidence>
<dbReference type="GO" id="GO:0016987">
    <property type="term" value="F:sigma factor activity"/>
    <property type="evidence" value="ECO:0007669"/>
    <property type="project" value="UniProtKB-KW"/>
</dbReference>
<dbReference type="InterPro" id="IPR013249">
    <property type="entry name" value="RNA_pol_sigma70_r4_t2"/>
</dbReference>
<evidence type="ECO:0000259" key="6">
    <source>
        <dbReference type="Pfam" id="PF08281"/>
    </source>
</evidence>
<dbReference type="InterPro" id="IPR036388">
    <property type="entry name" value="WH-like_DNA-bd_sf"/>
</dbReference>
<feature type="domain" description="RNA polymerase sigma factor 70 region 4 type 2" evidence="6">
    <location>
        <begin position="151"/>
        <end position="203"/>
    </location>
</feature>
<dbReference type="InterPro" id="IPR014284">
    <property type="entry name" value="RNA_pol_sigma-70_dom"/>
</dbReference>
<sequence>MSVPPSPTARWPLQLAEAVASARKARPAQRLKTRPRLWALLHAGLFASLRAQAGRVTAVSQEDLEDLASQKALELLLRAEEGAWDPEGRAEHEIAGYIARVARHALVDLARRRGRECPPPEDDESWAVAIAAHTGERAGPEEEFAAREFVRALRECLESLAPRARHAWFRRVWLERPSREIAARLGVNAAHVDVIVQRARVALRGCMEKKNQPEPQFRPGAFVDLWSWLSVESPQAPEAPETKTGPTGEADDSEP</sequence>
<comment type="caution">
    <text evidence="7">The sequence shown here is derived from an EMBL/GenBank/DDBJ whole genome shotgun (WGS) entry which is preliminary data.</text>
</comment>
<dbReference type="SUPFAM" id="SSF88659">
    <property type="entry name" value="Sigma3 and sigma4 domains of RNA polymerase sigma factors"/>
    <property type="match status" value="1"/>
</dbReference>
<proteinExistence type="predicted"/>
<evidence type="ECO:0000256" key="3">
    <source>
        <dbReference type="ARBA" id="ARBA00023125"/>
    </source>
</evidence>
<keyword evidence="1" id="KW-0805">Transcription regulation</keyword>
<keyword evidence="3" id="KW-0238">DNA-binding</keyword>
<dbReference type="PANTHER" id="PTHR43133">
    <property type="entry name" value="RNA POLYMERASE ECF-TYPE SIGMA FACTO"/>
    <property type="match status" value="1"/>
</dbReference>
<name>A0A933W7Z3_UNCEI</name>
<evidence type="ECO:0000256" key="2">
    <source>
        <dbReference type="ARBA" id="ARBA00023082"/>
    </source>
</evidence>
<keyword evidence="2" id="KW-0731">Sigma factor</keyword>
<dbReference type="Proteomes" id="UP000696931">
    <property type="component" value="Unassembled WGS sequence"/>
</dbReference>
<dbReference type="InterPro" id="IPR013324">
    <property type="entry name" value="RNA_pol_sigma_r3/r4-like"/>
</dbReference>
<feature type="region of interest" description="Disordered" evidence="5">
    <location>
        <begin position="233"/>
        <end position="255"/>
    </location>
</feature>
<dbReference type="Gene3D" id="1.10.10.10">
    <property type="entry name" value="Winged helix-like DNA-binding domain superfamily/Winged helix DNA-binding domain"/>
    <property type="match status" value="1"/>
</dbReference>